<reference evidence="7 8" key="1">
    <citation type="submission" date="2016-01" db="EMBL/GenBank/DDBJ databases">
        <authorList>
            <person name="Oliw E.H."/>
        </authorList>
    </citation>
    <scope>NUCLEOTIDE SEQUENCE [LARGE SCALE GENOMIC DNA]</scope>
    <source>
        <strain evidence="7 8">CMW7756A</strain>
    </source>
</reference>
<dbReference type="InterPro" id="IPR006059">
    <property type="entry name" value="SBP"/>
</dbReference>
<feature type="chain" id="PRO_5039164283" evidence="6">
    <location>
        <begin position="24"/>
        <end position="351"/>
    </location>
</feature>
<comment type="subcellular location">
    <subcellularLocation>
        <location evidence="1">Periplasm</location>
    </subcellularLocation>
</comment>
<evidence type="ECO:0000256" key="4">
    <source>
        <dbReference type="ARBA" id="ARBA00022764"/>
    </source>
</evidence>
<sequence>MKHMKKIILALAILMVISLTGCGKEETAKEEIYVYNWGEYIDPQILKDFQKETGIKVNYDTYASNEDLYIKMTQSQDKYDVVVPSDYMIERLVKEGLVREIDFSKIPNFANVEDILKNPSFDPENKYSVPYFWGTVGIIYNKAEVKDKVDSWDILWNEKYKNQIIMYNSQRDTLGVALKRLGYSLNSTNEKELQEAKKSLIEQKPLVYAYLDDDGRDVVVQGDANLSVMYSGDALLMMQQNEDLDYVVPKEGSNIWYDSMVIPKNAQNVEGAEKFINYMLEKEVQAKNVEHCVGYTSPVKGVKDLLPDEIKNSKVAYPDFDKLPPLESFRDLGDFIKVYDRIWTEINASNL</sequence>
<proteinExistence type="predicted"/>
<evidence type="ECO:0000313" key="7">
    <source>
        <dbReference type="EMBL" id="KXA29378.1"/>
    </source>
</evidence>
<gene>
    <name evidence="7" type="ORF">HMPREF3229_01370</name>
</gene>
<dbReference type="PIRSF" id="PIRSF019574">
    <property type="entry name" value="Periplasmic_polyamine_BP"/>
    <property type="match status" value="1"/>
</dbReference>
<keyword evidence="4" id="KW-0574">Periplasm</keyword>
<dbReference type="PROSITE" id="PS51257">
    <property type="entry name" value="PROKAR_LIPOPROTEIN"/>
    <property type="match status" value="1"/>
</dbReference>
<evidence type="ECO:0000256" key="3">
    <source>
        <dbReference type="ARBA" id="ARBA00022729"/>
    </source>
</evidence>
<evidence type="ECO:0000256" key="2">
    <source>
        <dbReference type="ARBA" id="ARBA00022448"/>
    </source>
</evidence>
<protein>
    <submittedName>
        <fullName evidence="7">Putrescine ABC transporter, periplasmic spermidine</fullName>
    </submittedName>
</protein>
<dbReference type="PANTHER" id="PTHR30222">
    <property type="entry name" value="SPERMIDINE/PUTRESCINE-BINDING PERIPLASMIC PROTEIN"/>
    <property type="match status" value="1"/>
</dbReference>
<keyword evidence="3 6" id="KW-0732">Signal</keyword>
<evidence type="ECO:0000256" key="5">
    <source>
        <dbReference type="PIRSR" id="PIRSR019574-1"/>
    </source>
</evidence>
<dbReference type="PATRIC" id="fig|54005.3.peg.1353"/>
<evidence type="ECO:0000256" key="1">
    <source>
        <dbReference type="ARBA" id="ARBA00004418"/>
    </source>
</evidence>
<dbReference type="InterPro" id="IPR001188">
    <property type="entry name" value="Sperm_putr-bd"/>
</dbReference>
<feature type="signal peptide" evidence="6">
    <location>
        <begin position="1"/>
        <end position="23"/>
    </location>
</feature>
<feature type="binding site" evidence="5">
    <location>
        <position position="39"/>
    </location>
    <ligand>
        <name>spermidine</name>
        <dbReference type="ChEBI" id="CHEBI:57834"/>
    </ligand>
</feature>
<name>A0A133PLF1_9FIRM</name>
<dbReference type="CDD" id="cd13590">
    <property type="entry name" value="PBP2_PotD_PotF_like"/>
    <property type="match status" value="1"/>
</dbReference>
<feature type="binding site" evidence="5">
    <location>
        <position position="87"/>
    </location>
    <ligand>
        <name>spermidine</name>
        <dbReference type="ChEBI" id="CHEBI:57834"/>
    </ligand>
</feature>
<dbReference type="GO" id="GO:0042597">
    <property type="term" value="C:periplasmic space"/>
    <property type="evidence" value="ECO:0007669"/>
    <property type="project" value="UniProtKB-SubCell"/>
</dbReference>
<accession>A0A133PLF1</accession>
<dbReference type="PANTHER" id="PTHR30222:SF17">
    <property type="entry name" value="SPERMIDINE_PUTRESCINE-BINDING PERIPLASMIC PROTEIN"/>
    <property type="match status" value="1"/>
</dbReference>
<comment type="caution">
    <text evidence="7">The sequence shown here is derived from an EMBL/GenBank/DDBJ whole genome shotgun (WGS) entry which is preliminary data.</text>
</comment>
<dbReference type="SUPFAM" id="SSF53850">
    <property type="entry name" value="Periplasmic binding protein-like II"/>
    <property type="match status" value="1"/>
</dbReference>
<evidence type="ECO:0000313" key="8">
    <source>
        <dbReference type="Proteomes" id="UP000070174"/>
    </source>
</evidence>
<dbReference type="AlphaFoldDB" id="A0A133PLF1"/>
<organism evidence="7">
    <name type="scientific">Peptoniphilus harei</name>
    <dbReference type="NCBI Taxonomy" id="54005"/>
    <lineage>
        <taxon>Bacteria</taxon>
        <taxon>Bacillati</taxon>
        <taxon>Bacillota</taxon>
        <taxon>Tissierellia</taxon>
        <taxon>Tissierellales</taxon>
        <taxon>Peptoniphilaceae</taxon>
        <taxon>Peptoniphilus</taxon>
    </lineage>
</organism>
<dbReference type="Proteomes" id="UP000070174">
    <property type="component" value="Unassembled WGS sequence"/>
</dbReference>
<keyword evidence="2" id="KW-0813">Transport</keyword>
<dbReference type="Gene3D" id="3.40.190.10">
    <property type="entry name" value="Periplasmic binding protein-like II"/>
    <property type="match status" value="2"/>
</dbReference>
<dbReference type="PRINTS" id="PR00909">
    <property type="entry name" value="SPERMDNBNDNG"/>
</dbReference>
<dbReference type="GO" id="GO:0015846">
    <property type="term" value="P:polyamine transport"/>
    <property type="evidence" value="ECO:0007669"/>
    <property type="project" value="InterPro"/>
</dbReference>
<dbReference type="Pfam" id="PF13416">
    <property type="entry name" value="SBP_bac_8"/>
    <property type="match status" value="1"/>
</dbReference>
<dbReference type="EMBL" id="LRQE01000035">
    <property type="protein sequence ID" value="KXA29378.1"/>
    <property type="molecule type" value="Genomic_DNA"/>
</dbReference>
<dbReference type="GO" id="GO:0019808">
    <property type="term" value="F:polyamine binding"/>
    <property type="evidence" value="ECO:0007669"/>
    <property type="project" value="InterPro"/>
</dbReference>
<evidence type="ECO:0000256" key="6">
    <source>
        <dbReference type="SAM" id="SignalP"/>
    </source>
</evidence>